<reference evidence="1 2" key="1">
    <citation type="submission" date="2016-07" db="EMBL/GenBank/DDBJ databases">
        <title>Complete genome sequence of the Lentzea guizhouensis DHS C013.</title>
        <authorList>
            <person name="Cao C."/>
        </authorList>
    </citation>
    <scope>NUCLEOTIDE SEQUENCE [LARGE SCALE GENOMIC DNA]</scope>
    <source>
        <strain evidence="1 2">DHS C013</strain>
    </source>
</reference>
<sequence length="96" mass="10479">MRMHEYDLAAVDALQLASLVTPLESFDRRCFVDPPWHEQEDRFAACPAVPGVYGTVAWNRDAVGSVGFGWLDADEVPEGAFSAHVSARSIPPNTSC</sequence>
<organism evidence="1 2">
    <name type="scientific">Lentzea guizhouensis</name>
    <dbReference type="NCBI Taxonomy" id="1586287"/>
    <lineage>
        <taxon>Bacteria</taxon>
        <taxon>Bacillati</taxon>
        <taxon>Actinomycetota</taxon>
        <taxon>Actinomycetes</taxon>
        <taxon>Pseudonocardiales</taxon>
        <taxon>Pseudonocardiaceae</taxon>
        <taxon>Lentzea</taxon>
    </lineage>
</organism>
<dbReference type="EMBL" id="CP016793">
    <property type="protein sequence ID" value="ANZ35897.1"/>
    <property type="molecule type" value="Genomic_DNA"/>
</dbReference>
<evidence type="ECO:0008006" key="3">
    <source>
        <dbReference type="Google" id="ProtNLM"/>
    </source>
</evidence>
<dbReference type="Proteomes" id="UP000093053">
    <property type="component" value="Chromosome"/>
</dbReference>
<evidence type="ECO:0000313" key="2">
    <source>
        <dbReference type="Proteomes" id="UP000093053"/>
    </source>
</evidence>
<proteinExistence type="predicted"/>
<accession>A0A1B2HDU0</accession>
<gene>
    <name evidence="1" type="ORF">BBK82_07165</name>
</gene>
<dbReference type="KEGG" id="led:BBK82_07165"/>
<keyword evidence="2" id="KW-1185">Reference proteome</keyword>
<dbReference type="STRING" id="1586287.BBK82_07165"/>
<name>A0A1B2HDU0_9PSEU</name>
<dbReference type="AlphaFoldDB" id="A0A1B2HDU0"/>
<evidence type="ECO:0000313" key="1">
    <source>
        <dbReference type="EMBL" id="ANZ35897.1"/>
    </source>
</evidence>
<protein>
    <recommendedName>
        <fullName evidence="3">N-acetyltransferase domain-containing protein</fullName>
    </recommendedName>
</protein>